<dbReference type="Proteomes" id="UP000825008">
    <property type="component" value="Chromosome"/>
</dbReference>
<proteinExistence type="predicted"/>
<dbReference type="KEGG" id="mher:K3U94_08835"/>
<reference evidence="2" key="1">
    <citation type="submission" date="2021-08" db="EMBL/GenBank/DDBJ databases">
        <title>Whole genome sequencing of non-tuberculosis mycobacteria type-strains.</title>
        <authorList>
            <person name="Igarashi Y."/>
            <person name="Osugi A."/>
            <person name="Mitarai S."/>
        </authorList>
    </citation>
    <scope>NUCLEOTIDE SEQUENCE</scope>
    <source>
        <strain evidence="2">JCM 30995</strain>
    </source>
</reference>
<dbReference type="RefSeq" id="WP_220696247.1">
    <property type="nucleotide sequence ID" value="NZ_CP080997.1"/>
</dbReference>
<dbReference type="AlphaFoldDB" id="A0A9X7WJL1"/>
<evidence type="ECO:0000313" key="3">
    <source>
        <dbReference type="Proteomes" id="UP000825008"/>
    </source>
</evidence>
<name>A0A9X7WJL1_9MYCO</name>
<evidence type="ECO:0008006" key="4">
    <source>
        <dbReference type="Google" id="ProtNLM"/>
    </source>
</evidence>
<evidence type="ECO:0000313" key="2">
    <source>
        <dbReference type="EMBL" id="QZA09323.1"/>
    </source>
</evidence>
<organism evidence="2 3">
    <name type="scientific">Mycolicibacter heraklionensis</name>
    <dbReference type="NCBI Taxonomy" id="512402"/>
    <lineage>
        <taxon>Bacteria</taxon>
        <taxon>Bacillati</taxon>
        <taxon>Actinomycetota</taxon>
        <taxon>Actinomycetes</taxon>
        <taxon>Mycobacteriales</taxon>
        <taxon>Mycobacteriaceae</taxon>
        <taxon>Mycolicibacter</taxon>
    </lineage>
</organism>
<keyword evidence="1" id="KW-0732">Signal</keyword>
<protein>
    <recommendedName>
        <fullName evidence="4">PE family protein</fullName>
    </recommendedName>
</protein>
<feature type="signal peptide" evidence="1">
    <location>
        <begin position="1"/>
        <end position="22"/>
    </location>
</feature>
<dbReference type="EMBL" id="CP080997">
    <property type="protein sequence ID" value="QZA09323.1"/>
    <property type="molecule type" value="Genomic_DNA"/>
</dbReference>
<accession>A0A9X7WJL1</accession>
<feature type="chain" id="PRO_5040780275" description="PE family protein" evidence="1">
    <location>
        <begin position="23"/>
        <end position="208"/>
    </location>
</feature>
<sequence length="208" mass="21392">MEHTRRAHAAVAVAVASAGLIAAVPAAPHMQQAGVQLTTAAVELTDFAGSAAAAADLFPALQTNFELAASDFQQGLTDLFNLDLLGAVGNFTPAVANILPAIPENILVAAVGGVLGQDFGGYLAFAGDFAVNPPFTDWSSLVPSLTEMFEAGIYEISAGVQNLFALEIADSLYHTFAGLDSLFVFLPAMVFLGVPALVGDSLLELVGL</sequence>
<evidence type="ECO:0000256" key="1">
    <source>
        <dbReference type="SAM" id="SignalP"/>
    </source>
</evidence>
<gene>
    <name evidence="2" type="ORF">K3U94_08835</name>
</gene>